<protein>
    <submittedName>
        <fullName evidence="4">Tetratricopeptide repeat protein</fullName>
    </submittedName>
</protein>
<dbReference type="OrthoDB" id="9766710at2"/>
<dbReference type="PROSITE" id="PS50005">
    <property type="entry name" value="TPR"/>
    <property type="match status" value="1"/>
</dbReference>
<gene>
    <name evidence="4" type="ORF">DFP76_11727</name>
</gene>
<dbReference type="InterPro" id="IPR019734">
    <property type="entry name" value="TPR_rpt"/>
</dbReference>
<keyword evidence="5" id="KW-1185">Reference proteome</keyword>
<evidence type="ECO:0000313" key="4">
    <source>
        <dbReference type="EMBL" id="RBO78383.1"/>
    </source>
</evidence>
<dbReference type="Pfam" id="PF13432">
    <property type="entry name" value="TPR_16"/>
    <property type="match status" value="1"/>
</dbReference>
<dbReference type="EMBL" id="QNRF01000017">
    <property type="protein sequence ID" value="RBO78383.1"/>
    <property type="molecule type" value="Genomic_DNA"/>
</dbReference>
<evidence type="ECO:0000256" key="1">
    <source>
        <dbReference type="ARBA" id="ARBA00022737"/>
    </source>
</evidence>
<accession>A0A366CU92</accession>
<dbReference type="RefSeq" id="WP_113875873.1">
    <property type="nucleotide sequence ID" value="NZ_QNRF01000017.1"/>
</dbReference>
<dbReference type="AlphaFoldDB" id="A0A366CU92"/>
<sequence length="592" mass="67831">MLFGFTPSSAQRSTASYTRAKWWLVSFCLPFLFACSQTRPPESTVFQETANDQTQRHEESQISDLLKAEFTLQREGPNKAYDNFYSIAQESKDPTFIERLVRIAVASRNKVYIEQSADLWRSVEPTSEQAYSLAMQVYAQGERPNDIAKLLDTAMLNHVPLRFFPLYLEDNVRDSQVMDTLESAIKMASPLTQKNQFIRLSQAHLWLLSGQYEQARQQANALIEDPSTEKSEALYLILAYSEKNQNQSDKAISTLTTANQIYPQSVNILSPLLSLLVENEQAQTAIKLLDNASLSEDDKLQACLNLARTLLEYKQPELAFNVLNGLPQQRGFRNQIHYLQAIALDELGRHNDAIEIMNKVHGTLQSSATNQMALWLYDQGRQKDINDLVLTRTNREYLPEQVTTISQLHQEKGQPMLAYDLLTKAVDLFPESDELRYQKSLFAEHLGYWDITLEELNNLLEKHPDNAQYLNALGYTLLTRTDQLDKAMIYIERAYELSGDDPAIIDSLGWGMFLKGEYEQSSYYLEKAWSILQDAEIAAHYGESLWRQRHYDQALSIWETALQQSPNATILLDTIKRLSPSLLENHQQDENS</sequence>
<dbReference type="Pfam" id="PF13174">
    <property type="entry name" value="TPR_6"/>
    <property type="match status" value="1"/>
</dbReference>
<keyword evidence="1" id="KW-0677">Repeat</keyword>
<keyword evidence="2 3" id="KW-0802">TPR repeat</keyword>
<evidence type="ECO:0000313" key="5">
    <source>
        <dbReference type="Proteomes" id="UP000252086"/>
    </source>
</evidence>
<comment type="caution">
    <text evidence="4">The sequence shown here is derived from an EMBL/GenBank/DDBJ whole genome shotgun (WGS) entry which is preliminary data.</text>
</comment>
<evidence type="ECO:0000256" key="3">
    <source>
        <dbReference type="PROSITE-ProRule" id="PRU00339"/>
    </source>
</evidence>
<name>A0A366CU92_9GAMM</name>
<dbReference type="InterPro" id="IPR051685">
    <property type="entry name" value="Ycf3/AcsC/BcsC/TPR_MFPF"/>
</dbReference>
<dbReference type="SUPFAM" id="SSF48452">
    <property type="entry name" value="TPR-like"/>
    <property type="match status" value="2"/>
</dbReference>
<dbReference type="PANTHER" id="PTHR44943">
    <property type="entry name" value="CELLULOSE SYNTHASE OPERON PROTEIN C"/>
    <property type="match status" value="1"/>
</dbReference>
<dbReference type="SMART" id="SM00028">
    <property type="entry name" value="TPR"/>
    <property type="match status" value="5"/>
</dbReference>
<evidence type="ECO:0000256" key="2">
    <source>
        <dbReference type="ARBA" id="ARBA00022803"/>
    </source>
</evidence>
<proteinExistence type="predicted"/>
<dbReference type="Pfam" id="PF14559">
    <property type="entry name" value="TPR_19"/>
    <property type="match status" value="1"/>
</dbReference>
<dbReference type="PANTHER" id="PTHR44943:SF8">
    <property type="entry name" value="TPR REPEAT-CONTAINING PROTEIN MJ0263"/>
    <property type="match status" value="1"/>
</dbReference>
<dbReference type="InterPro" id="IPR011990">
    <property type="entry name" value="TPR-like_helical_dom_sf"/>
</dbReference>
<dbReference type="Proteomes" id="UP000252086">
    <property type="component" value="Unassembled WGS sequence"/>
</dbReference>
<dbReference type="Gene3D" id="1.25.40.10">
    <property type="entry name" value="Tetratricopeptide repeat domain"/>
    <property type="match status" value="3"/>
</dbReference>
<reference evidence="4 5" key="1">
    <citation type="submission" date="2018-06" db="EMBL/GenBank/DDBJ databases">
        <title>Genomic Encyclopedia of Type Strains, Phase III (KMG-III): the genomes of soil and plant-associated and newly described type strains.</title>
        <authorList>
            <person name="Whitman W."/>
        </authorList>
    </citation>
    <scope>NUCLEOTIDE SEQUENCE [LARGE SCALE GENOMIC DNA]</scope>
    <source>
        <strain evidence="4 5">CECT 7732</strain>
    </source>
</reference>
<feature type="repeat" description="TPR" evidence="3">
    <location>
        <begin position="535"/>
        <end position="568"/>
    </location>
</feature>
<organism evidence="4 5">
    <name type="scientific">Marinomonas aquiplantarum</name>
    <dbReference type="NCBI Taxonomy" id="491951"/>
    <lineage>
        <taxon>Bacteria</taxon>
        <taxon>Pseudomonadati</taxon>
        <taxon>Pseudomonadota</taxon>
        <taxon>Gammaproteobacteria</taxon>
        <taxon>Oceanospirillales</taxon>
        <taxon>Oceanospirillaceae</taxon>
        <taxon>Marinomonas</taxon>
    </lineage>
</organism>